<evidence type="ECO:0008006" key="3">
    <source>
        <dbReference type="Google" id="ProtNLM"/>
    </source>
</evidence>
<reference evidence="1" key="1">
    <citation type="submission" date="2022-11" db="EMBL/GenBank/DDBJ databases">
        <authorList>
            <person name="Petersen C."/>
        </authorList>
    </citation>
    <scope>NUCLEOTIDE SEQUENCE</scope>
    <source>
        <strain evidence="1">IBT 22155</strain>
    </source>
</reference>
<dbReference type="AlphaFoldDB" id="A0A9W9GMI8"/>
<accession>A0A9W9GMI8</accession>
<sequence length="523" mass="59993">MGNLQELPIELVQHILSLIPNNCCIQEDEMDYDPGTEHLYNVCLVSRKLREITQPVLFRNFIDDHALCGRIHTIRITKAIYEHPELGEHVRNITIVPQPVNPNYPVRPISKDHLEFYKGIIKDLKLRDMEKPWLRAVERQEIGVFAALLVSKTPNLRHLRMSACQHYVKPFPYFFGRDPSFMSNVTSIYLQPDHEQVGFNMAHYHQILSLPKLKSMVINHGVSLDMSFPSSWTRGSLVAQEIHFIECHLDIGALRQFMRACKGPKIFTYIKYDVPPFERPFLNLYQSAPEFTAAQVTQEALRHKDTIEVFRVEFPTDRDPYEDVEEYNSTLVKYGSFAGFSVLKVLSVSHAYLPAHPRLPASLETLYISNCNCSIWEMAQNIAADCKKDMYPKLRDVYVSALDITAPIKLPGQIIPEGKTPVQCLMDIQDLFKETTVRFNIMPYRLPPRGPWFDDEEDEDYDDFDDYGDSGDFDYEDDLPPGLPIDVAMGIVPPAMTAGLLDTLTMDPSYLYGTPYDDDLGID</sequence>
<dbReference type="Proteomes" id="UP001149079">
    <property type="component" value="Unassembled WGS sequence"/>
</dbReference>
<name>A0A9W9GMI8_9EURO</name>
<protein>
    <recommendedName>
        <fullName evidence="3">F-box domain-containing protein</fullName>
    </recommendedName>
</protein>
<keyword evidence="2" id="KW-1185">Reference proteome</keyword>
<proteinExistence type="predicted"/>
<dbReference type="RefSeq" id="XP_056518642.1">
    <property type="nucleotide sequence ID" value="XM_056668812.1"/>
</dbReference>
<dbReference type="SUPFAM" id="SSF52047">
    <property type="entry name" value="RNI-like"/>
    <property type="match status" value="1"/>
</dbReference>
<dbReference type="EMBL" id="JAPQKL010000006">
    <property type="protein sequence ID" value="KAJ5124243.1"/>
    <property type="molecule type" value="Genomic_DNA"/>
</dbReference>
<comment type="caution">
    <text evidence="1">The sequence shown here is derived from an EMBL/GenBank/DDBJ whole genome shotgun (WGS) entry which is preliminary data.</text>
</comment>
<evidence type="ECO:0000313" key="1">
    <source>
        <dbReference type="EMBL" id="KAJ5124243.1"/>
    </source>
</evidence>
<gene>
    <name evidence="1" type="ORF">N7515_008068</name>
</gene>
<dbReference type="GeneID" id="81407982"/>
<organism evidence="1 2">
    <name type="scientific">Penicillium bovifimosum</name>
    <dbReference type="NCBI Taxonomy" id="126998"/>
    <lineage>
        <taxon>Eukaryota</taxon>
        <taxon>Fungi</taxon>
        <taxon>Dikarya</taxon>
        <taxon>Ascomycota</taxon>
        <taxon>Pezizomycotina</taxon>
        <taxon>Eurotiomycetes</taxon>
        <taxon>Eurotiomycetidae</taxon>
        <taxon>Eurotiales</taxon>
        <taxon>Aspergillaceae</taxon>
        <taxon>Penicillium</taxon>
    </lineage>
</organism>
<evidence type="ECO:0000313" key="2">
    <source>
        <dbReference type="Proteomes" id="UP001149079"/>
    </source>
</evidence>
<dbReference type="OrthoDB" id="2520703at2759"/>
<reference evidence="1" key="2">
    <citation type="journal article" date="2023" name="IMA Fungus">
        <title>Comparative genomic study of the Penicillium genus elucidates a diverse pangenome and 15 lateral gene transfer events.</title>
        <authorList>
            <person name="Petersen C."/>
            <person name="Sorensen T."/>
            <person name="Nielsen M.R."/>
            <person name="Sondergaard T.E."/>
            <person name="Sorensen J.L."/>
            <person name="Fitzpatrick D.A."/>
            <person name="Frisvad J.C."/>
            <person name="Nielsen K.L."/>
        </authorList>
    </citation>
    <scope>NUCLEOTIDE SEQUENCE</scope>
    <source>
        <strain evidence="1">IBT 22155</strain>
    </source>
</reference>